<protein>
    <submittedName>
        <fullName evidence="2">Uncharacterized protein</fullName>
    </submittedName>
</protein>
<feature type="transmembrane region" description="Helical" evidence="1">
    <location>
        <begin position="43"/>
        <end position="61"/>
    </location>
</feature>
<feature type="transmembrane region" description="Helical" evidence="1">
    <location>
        <begin position="73"/>
        <end position="92"/>
    </location>
</feature>
<evidence type="ECO:0000256" key="1">
    <source>
        <dbReference type="SAM" id="Phobius"/>
    </source>
</evidence>
<reference evidence="2 3" key="1">
    <citation type="submission" date="2020-04" db="EMBL/GenBank/DDBJ databases">
        <title>Molecular characterization of pseudomonads from Agaricus bisporus reveal novel blotch 2 pathogens in Western Europe.</title>
        <authorList>
            <person name="Taparia T."/>
            <person name="Krijger M."/>
            <person name="Haynes E."/>
            <person name="Elpinstone J.G."/>
            <person name="Noble R."/>
            <person name="Van Der Wolf J."/>
        </authorList>
    </citation>
    <scope>NUCLEOTIDE SEQUENCE [LARGE SCALE GENOMIC DNA]</scope>
    <source>
        <strain evidence="2 3">IPO3737</strain>
    </source>
</reference>
<keyword evidence="1" id="KW-1133">Transmembrane helix</keyword>
<name>A0A7Y7YFS6_9PSED</name>
<proteinExistence type="predicted"/>
<evidence type="ECO:0000313" key="2">
    <source>
        <dbReference type="EMBL" id="NWC35410.1"/>
    </source>
</evidence>
<dbReference type="AlphaFoldDB" id="A0A7Y7YFS6"/>
<keyword evidence="1" id="KW-0472">Membrane</keyword>
<dbReference type="RefSeq" id="WP_177057993.1">
    <property type="nucleotide sequence ID" value="NZ_JACAPS010000015.1"/>
</dbReference>
<accession>A0A7Y7YFS6</accession>
<dbReference type="Proteomes" id="UP000520592">
    <property type="component" value="Unassembled WGS sequence"/>
</dbReference>
<organism evidence="2 3">
    <name type="scientific">Pseudomonas gingeri</name>
    <dbReference type="NCBI Taxonomy" id="117681"/>
    <lineage>
        <taxon>Bacteria</taxon>
        <taxon>Pseudomonadati</taxon>
        <taxon>Pseudomonadota</taxon>
        <taxon>Gammaproteobacteria</taxon>
        <taxon>Pseudomonadales</taxon>
        <taxon>Pseudomonadaceae</taxon>
        <taxon>Pseudomonas</taxon>
    </lineage>
</organism>
<keyword evidence="1" id="KW-0812">Transmembrane</keyword>
<evidence type="ECO:0000313" key="3">
    <source>
        <dbReference type="Proteomes" id="UP000520592"/>
    </source>
</evidence>
<gene>
    <name evidence="2" type="ORF">HX876_23815</name>
</gene>
<feature type="transmembrane region" description="Helical" evidence="1">
    <location>
        <begin position="12"/>
        <end position="31"/>
    </location>
</feature>
<comment type="caution">
    <text evidence="2">The sequence shown here is derived from an EMBL/GenBank/DDBJ whole genome shotgun (WGS) entry which is preliminary data.</text>
</comment>
<sequence length="93" mass="9969">MGERRSSVRNSLEFFIYSALGLVAGVAFFGFQIDSHGIAVKYIRMAVAVGGGLGMLAKLISESEYTAMKVISAFFMNLACAFAGISVAMIIYI</sequence>
<dbReference type="EMBL" id="JACAQD010000032">
    <property type="protein sequence ID" value="NWC35410.1"/>
    <property type="molecule type" value="Genomic_DNA"/>
</dbReference>